<dbReference type="GO" id="GO:0017004">
    <property type="term" value="P:cytochrome complex assembly"/>
    <property type="evidence" value="ECO:0007669"/>
    <property type="project" value="InterPro"/>
</dbReference>
<evidence type="ECO:0000256" key="1">
    <source>
        <dbReference type="SAM" id="Phobius"/>
    </source>
</evidence>
<dbReference type="AlphaFoldDB" id="A0A437R9D0"/>
<feature type="transmembrane region" description="Helical" evidence="1">
    <location>
        <begin position="188"/>
        <end position="209"/>
    </location>
</feature>
<organism evidence="3 4">
    <name type="scientific">Rubrivivax rivuli</name>
    <dbReference type="NCBI Taxonomy" id="1862385"/>
    <lineage>
        <taxon>Bacteria</taxon>
        <taxon>Pseudomonadati</taxon>
        <taxon>Pseudomonadota</taxon>
        <taxon>Betaproteobacteria</taxon>
        <taxon>Burkholderiales</taxon>
        <taxon>Sphaerotilaceae</taxon>
        <taxon>Rubrivivax</taxon>
    </lineage>
</organism>
<evidence type="ECO:0000259" key="2">
    <source>
        <dbReference type="Pfam" id="PF01578"/>
    </source>
</evidence>
<feature type="transmembrane region" description="Helical" evidence="1">
    <location>
        <begin position="102"/>
        <end position="120"/>
    </location>
</feature>
<keyword evidence="1" id="KW-1133">Transmembrane helix</keyword>
<dbReference type="OrthoDB" id="9780793at2"/>
<dbReference type="InterPro" id="IPR002541">
    <property type="entry name" value="Cyt_c_assembly"/>
</dbReference>
<protein>
    <submittedName>
        <fullName evidence="3">Cytochrome C assembly protein</fullName>
    </submittedName>
</protein>
<dbReference type="InterPro" id="IPR052372">
    <property type="entry name" value="YpjD/HemX"/>
</dbReference>
<keyword evidence="1" id="KW-0472">Membrane</keyword>
<feature type="domain" description="Cytochrome c assembly protein" evidence="2">
    <location>
        <begin position="79"/>
        <end position="273"/>
    </location>
</feature>
<evidence type="ECO:0000313" key="3">
    <source>
        <dbReference type="EMBL" id="RVU43390.1"/>
    </source>
</evidence>
<gene>
    <name evidence="3" type="ORF">EOE66_20860</name>
</gene>
<dbReference type="PANTHER" id="PTHR38034">
    <property type="entry name" value="INNER MEMBRANE PROTEIN YPJD"/>
    <property type="match status" value="1"/>
</dbReference>
<dbReference type="GO" id="GO:0020037">
    <property type="term" value="F:heme binding"/>
    <property type="evidence" value="ECO:0007669"/>
    <property type="project" value="InterPro"/>
</dbReference>
<evidence type="ECO:0000313" key="4">
    <source>
        <dbReference type="Proteomes" id="UP000285575"/>
    </source>
</evidence>
<feature type="transmembrane region" description="Helical" evidence="1">
    <location>
        <begin position="71"/>
        <end position="90"/>
    </location>
</feature>
<dbReference type="Pfam" id="PF01578">
    <property type="entry name" value="Cytochrom_C_asm"/>
    <property type="match status" value="1"/>
</dbReference>
<feature type="transmembrane region" description="Helical" evidence="1">
    <location>
        <begin position="43"/>
        <end position="65"/>
    </location>
</feature>
<feature type="transmembrane region" description="Helical" evidence="1">
    <location>
        <begin position="221"/>
        <end position="239"/>
    </location>
</feature>
<comment type="caution">
    <text evidence="3">The sequence shown here is derived from an EMBL/GenBank/DDBJ whole genome shotgun (WGS) entry which is preliminary data.</text>
</comment>
<feature type="transmembrane region" description="Helical" evidence="1">
    <location>
        <begin position="132"/>
        <end position="154"/>
    </location>
</feature>
<keyword evidence="4" id="KW-1185">Reference proteome</keyword>
<name>A0A437R9D0_9BURK</name>
<proteinExistence type="predicted"/>
<reference evidence="3 4" key="1">
    <citation type="submission" date="2019-01" db="EMBL/GenBank/DDBJ databases">
        <authorList>
            <person name="Chen W.-M."/>
        </authorList>
    </citation>
    <scope>NUCLEOTIDE SEQUENCE [LARGE SCALE GENOMIC DNA]</scope>
    <source>
        <strain evidence="3 4">KYPY4</strain>
    </source>
</reference>
<dbReference type="PANTHER" id="PTHR38034:SF1">
    <property type="entry name" value="INNER MEMBRANE PROTEIN YPJD"/>
    <property type="match status" value="1"/>
</dbReference>
<dbReference type="RefSeq" id="WP_128230674.1">
    <property type="nucleotide sequence ID" value="NZ_SACR01000007.1"/>
</dbReference>
<dbReference type="EMBL" id="SACR01000007">
    <property type="protein sequence ID" value="RVU43390.1"/>
    <property type="molecule type" value="Genomic_DNA"/>
</dbReference>
<dbReference type="Proteomes" id="UP000285575">
    <property type="component" value="Unassembled WGS sequence"/>
</dbReference>
<feature type="transmembrane region" description="Helical" evidence="1">
    <location>
        <begin position="251"/>
        <end position="270"/>
    </location>
</feature>
<accession>A0A437R9D0</accession>
<keyword evidence="1" id="KW-0812">Transmembrane</keyword>
<feature type="transmembrane region" description="Helical" evidence="1">
    <location>
        <begin position="15"/>
        <end position="36"/>
    </location>
</feature>
<sequence>MILSSASPALAPGGGLLLVVVALLLYAVAAAPVAAFSRFSAAALLGGWALHGLLLLIDIAGIGLPTPGARLGFAPVLSVTVWLVIAVYAVESRFVPLLAVRRGLALAGALAVLVTASFPGEVRPITSALAPLHFVLGVGAYGLFGAAVLHALMLDAAERRLRASGPGARLQALGSGAMGMPLLQLERVTFHFVEAGFAVLTATLVLGFVNTVHWRWGDHKAVFSLLAWAVFAALLLGRRLRGWRGKRATRWLYVGAVLLLLGYVGSRFVVEVLLNPAAA</sequence>